<evidence type="ECO:0000313" key="2">
    <source>
        <dbReference type="EMBL" id="KAF5839321.1"/>
    </source>
</evidence>
<organism evidence="2 3">
    <name type="scientific">Dunaliella salina</name>
    <name type="common">Green alga</name>
    <name type="synonym">Protococcus salinus</name>
    <dbReference type="NCBI Taxonomy" id="3046"/>
    <lineage>
        <taxon>Eukaryota</taxon>
        <taxon>Viridiplantae</taxon>
        <taxon>Chlorophyta</taxon>
        <taxon>core chlorophytes</taxon>
        <taxon>Chlorophyceae</taxon>
        <taxon>CS clade</taxon>
        <taxon>Chlamydomonadales</taxon>
        <taxon>Dunaliellaceae</taxon>
        <taxon>Dunaliella</taxon>
    </lineage>
</organism>
<gene>
    <name evidence="2" type="ORF">DUNSADRAFT_1097</name>
</gene>
<protein>
    <submittedName>
        <fullName evidence="2">Uncharacterized protein</fullName>
    </submittedName>
</protein>
<dbReference type="Proteomes" id="UP000815325">
    <property type="component" value="Unassembled WGS sequence"/>
</dbReference>
<reference evidence="2" key="1">
    <citation type="submission" date="2017-08" db="EMBL/GenBank/DDBJ databases">
        <authorList>
            <person name="Polle J.E."/>
            <person name="Barry K."/>
            <person name="Cushman J."/>
            <person name="Schmutz J."/>
            <person name="Tran D."/>
            <person name="Hathwaick L.T."/>
            <person name="Yim W.C."/>
            <person name="Jenkins J."/>
            <person name="Mckie-Krisberg Z.M."/>
            <person name="Prochnik S."/>
            <person name="Lindquist E."/>
            <person name="Dockter R.B."/>
            <person name="Adam C."/>
            <person name="Molina H."/>
            <person name="Bunkerborg J."/>
            <person name="Jin E."/>
            <person name="Buchheim M."/>
            <person name="Magnuson J."/>
        </authorList>
    </citation>
    <scope>NUCLEOTIDE SEQUENCE</scope>
    <source>
        <strain evidence="2">CCAP 19/18</strain>
    </source>
</reference>
<feature type="compositionally biased region" description="Gly residues" evidence="1">
    <location>
        <begin position="45"/>
        <end position="58"/>
    </location>
</feature>
<keyword evidence="3" id="KW-1185">Reference proteome</keyword>
<feature type="non-terminal residue" evidence="2">
    <location>
        <position position="290"/>
    </location>
</feature>
<comment type="caution">
    <text evidence="2">The sequence shown here is derived from an EMBL/GenBank/DDBJ whole genome shotgun (WGS) entry which is preliminary data.</text>
</comment>
<feature type="region of interest" description="Disordered" evidence="1">
    <location>
        <begin position="32"/>
        <end position="105"/>
    </location>
</feature>
<evidence type="ECO:0000313" key="3">
    <source>
        <dbReference type="Proteomes" id="UP000815325"/>
    </source>
</evidence>
<sequence length="290" mass="29755">MLEQGAEQAAIAATHMAVHALNEARAIHQVAARAQRPPPSDANGPGQGPSGGGAGGAAASGLQTPPLRPRVLNARAASPSPSPLQLPPDASRTRPDREQSAASTVTPWDCQQLATLLNTWLRLGTRAMGLLTPGVLAQVSDNLATALLVAVQIYGDRLDTAGTQPAEHMGLQAVLLDLLPQLSKSVSAGTLNTALGTQVMLELVSHHLPAADWLPVVKAHLNLQAMLVQAASQAPAALSSADAKGAASEVEGAWAGGQGKSLGMLQLALAVARVPEGARWMLECGVLDFL</sequence>
<name>A0ABQ7GXJ4_DUNSA</name>
<proteinExistence type="predicted"/>
<evidence type="ECO:0000256" key="1">
    <source>
        <dbReference type="SAM" id="MobiDB-lite"/>
    </source>
</evidence>
<dbReference type="EMBL" id="MU069547">
    <property type="protein sequence ID" value="KAF5839321.1"/>
    <property type="molecule type" value="Genomic_DNA"/>
</dbReference>
<accession>A0ABQ7GXJ4</accession>